<feature type="region of interest" description="Disordered" evidence="1">
    <location>
        <begin position="97"/>
        <end position="116"/>
    </location>
</feature>
<comment type="caution">
    <text evidence="2">The sequence shown here is derived from an EMBL/GenBank/DDBJ whole genome shotgun (WGS) entry which is preliminary data.</text>
</comment>
<dbReference type="AlphaFoldDB" id="A0A7X2T9T7"/>
<name>A0A7X2T9T7_9FIRM</name>
<proteinExistence type="predicted"/>
<evidence type="ECO:0000256" key="1">
    <source>
        <dbReference type="SAM" id="MobiDB-lite"/>
    </source>
</evidence>
<evidence type="ECO:0000313" key="2">
    <source>
        <dbReference type="EMBL" id="MSS19148.1"/>
    </source>
</evidence>
<protein>
    <submittedName>
        <fullName evidence="2">Uncharacterized protein</fullName>
    </submittedName>
</protein>
<dbReference type="RefSeq" id="WP_154575559.1">
    <property type="nucleotide sequence ID" value="NZ_VUMO01000002.1"/>
</dbReference>
<organism evidence="2 3">
    <name type="scientific">Pseudoramibacter porci</name>
    <dbReference type="NCBI Taxonomy" id="2606631"/>
    <lineage>
        <taxon>Bacteria</taxon>
        <taxon>Bacillati</taxon>
        <taxon>Bacillota</taxon>
        <taxon>Clostridia</taxon>
        <taxon>Eubacteriales</taxon>
        <taxon>Eubacteriaceae</taxon>
        <taxon>Pseudoramibacter</taxon>
    </lineage>
</organism>
<dbReference type="Proteomes" id="UP000461754">
    <property type="component" value="Unassembled WGS sequence"/>
</dbReference>
<accession>A0A7X2T9T7</accession>
<dbReference type="EMBL" id="VUMO01000002">
    <property type="protein sequence ID" value="MSS19148.1"/>
    <property type="molecule type" value="Genomic_DNA"/>
</dbReference>
<sequence length="235" mass="27300">MSKYTDEEYHEFINNHSEYQAFMVRADIVNNVRVGLLDRKTFNKVLDTVAAWWTNTEDDECNPDILDRKEKMLYCQMIETVKNGIDPTIGRSRAVTKTNLSRTKTEQHQNRASTEPVLKQQNNRTGVINKKINKVNKLSSSSSGSSLNIIGIRDATEKETTTTTTDTNLIPSLDEVKQYAKNRNSKVKPDRFYYYNQTRGWTDKNGQIIKSWKALFKLWEQTERTGENELQDLEF</sequence>
<evidence type="ECO:0000313" key="3">
    <source>
        <dbReference type="Proteomes" id="UP000461754"/>
    </source>
</evidence>
<reference evidence="2 3" key="1">
    <citation type="submission" date="2019-08" db="EMBL/GenBank/DDBJ databases">
        <title>In-depth cultivation of the pig gut microbiome towards novel bacterial diversity and tailored functional studies.</title>
        <authorList>
            <person name="Wylensek D."/>
            <person name="Hitch T.C.A."/>
            <person name="Clavel T."/>
        </authorList>
    </citation>
    <scope>NUCLEOTIDE SEQUENCE [LARGE SCALE GENOMIC DNA]</scope>
    <source>
        <strain evidence="2 3">RF-744-FAT-4</strain>
    </source>
</reference>
<gene>
    <name evidence="2" type="ORF">FYJ52_01810</name>
</gene>
<keyword evidence="3" id="KW-1185">Reference proteome</keyword>